<dbReference type="AlphaFoldDB" id="A0A059C203"/>
<feature type="compositionally biased region" description="Polar residues" evidence="7">
    <location>
        <begin position="189"/>
        <end position="203"/>
    </location>
</feature>
<evidence type="ECO:0000256" key="7">
    <source>
        <dbReference type="SAM" id="MobiDB-lite"/>
    </source>
</evidence>
<dbReference type="GO" id="GO:0010150">
    <property type="term" value="P:leaf senescence"/>
    <property type="evidence" value="ECO:0007669"/>
    <property type="project" value="UniProtKB-ARBA"/>
</dbReference>
<keyword evidence="2" id="KW-0805">Transcription regulation</keyword>
<dbReference type="SUPFAM" id="SSF118290">
    <property type="entry name" value="WRKY DNA-binding domain"/>
    <property type="match status" value="1"/>
</dbReference>
<dbReference type="OrthoDB" id="1888929at2759"/>
<dbReference type="GO" id="GO:0000976">
    <property type="term" value="F:transcription cis-regulatory region binding"/>
    <property type="evidence" value="ECO:0000318"/>
    <property type="project" value="GO_Central"/>
</dbReference>
<dbReference type="PANTHER" id="PTHR32096:SF36">
    <property type="entry name" value="WRKY TRANSCRIPTION FACTOR 41-RELATED"/>
    <property type="match status" value="1"/>
</dbReference>
<comment type="similarity">
    <text evidence="6">Belongs to the WRKY group III family.</text>
</comment>
<feature type="region of interest" description="Disordered" evidence="7">
    <location>
        <begin position="186"/>
        <end position="228"/>
    </location>
</feature>
<dbReference type="InterPro" id="IPR036576">
    <property type="entry name" value="WRKY_dom_sf"/>
</dbReference>
<dbReference type="GO" id="GO:0042542">
    <property type="term" value="P:response to hydrogen peroxide"/>
    <property type="evidence" value="ECO:0007669"/>
    <property type="project" value="UniProtKB-ARBA"/>
</dbReference>
<evidence type="ECO:0000259" key="8">
    <source>
        <dbReference type="PROSITE" id="PS50811"/>
    </source>
</evidence>
<name>A0A059C203_EUCGR</name>
<dbReference type="GO" id="GO:0003700">
    <property type="term" value="F:DNA-binding transcription factor activity"/>
    <property type="evidence" value="ECO:0000318"/>
    <property type="project" value="GO_Central"/>
</dbReference>
<evidence type="ECO:0000256" key="1">
    <source>
        <dbReference type="ARBA" id="ARBA00004123"/>
    </source>
</evidence>
<evidence type="ECO:0000256" key="4">
    <source>
        <dbReference type="ARBA" id="ARBA00023163"/>
    </source>
</evidence>
<dbReference type="FunCoup" id="A0A059C203">
    <property type="interactions" value="380"/>
</dbReference>
<proteinExistence type="inferred from homology"/>
<evidence type="ECO:0000256" key="3">
    <source>
        <dbReference type="ARBA" id="ARBA00023125"/>
    </source>
</evidence>
<evidence type="ECO:0000256" key="6">
    <source>
        <dbReference type="ARBA" id="ARBA00060850"/>
    </source>
</evidence>
<reference evidence="9" key="1">
    <citation type="submission" date="2013-07" db="EMBL/GenBank/DDBJ databases">
        <title>The genome of Eucalyptus grandis.</title>
        <authorList>
            <person name="Schmutz J."/>
            <person name="Hayes R."/>
            <person name="Myburg A."/>
            <person name="Tuskan G."/>
            <person name="Grattapaglia D."/>
            <person name="Rokhsar D.S."/>
        </authorList>
    </citation>
    <scope>NUCLEOTIDE SEQUENCE</scope>
    <source>
        <tissue evidence="9">Leaf extractions</tissue>
    </source>
</reference>
<evidence type="ECO:0000256" key="2">
    <source>
        <dbReference type="ARBA" id="ARBA00023015"/>
    </source>
</evidence>
<evidence type="ECO:0000313" key="9">
    <source>
        <dbReference type="EMBL" id="KCW72397.1"/>
    </source>
</evidence>
<dbReference type="PANTHER" id="PTHR32096">
    <property type="entry name" value="WRKY TRANSCRIPTION FACTOR 30-RELATED-RELATED"/>
    <property type="match status" value="1"/>
</dbReference>
<protein>
    <recommendedName>
        <fullName evidence="8">WRKY domain-containing protein</fullName>
    </recommendedName>
</protein>
<dbReference type="eggNOG" id="ENOG502QPRM">
    <property type="taxonomic scope" value="Eukaryota"/>
</dbReference>
<dbReference type="InParanoid" id="A0A059C203"/>
<feature type="domain" description="WRKY" evidence="8">
    <location>
        <begin position="125"/>
        <end position="188"/>
    </location>
</feature>
<dbReference type="KEGG" id="egr:104443982"/>
<dbReference type="Gene3D" id="2.20.25.80">
    <property type="entry name" value="WRKY domain"/>
    <property type="match status" value="1"/>
</dbReference>
<feature type="compositionally biased region" description="Basic and acidic residues" evidence="7">
    <location>
        <begin position="87"/>
        <end position="101"/>
    </location>
</feature>
<dbReference type="Pfam" id="PF03106">
    <property type="entry name" value="WRKY"/>
    <property type="match status" value="1"/>
</dbReference>
<keyword evidence="5" id="KW-0539">Nucleus</keyword>
<dbReference type="InterPro" id="IPR044810">
    <property type="entry name" value="WRKY_plant"/>
</dbReference>
<dbReference type="GO" id="GO:0009751">
    <property type="term" value="P:response to salicylic acid"/>
    <property type="evidence" value="ECO:0007669"/>
    <property type="project" value="UniProtKB-ARBA"/>
</dbReference>
<gene>
    <name evidence="9" type="ORF">EUGRSUZ_E00850</name>
</gene>
<organism evidence="9">
    <name type="scientific">Eucalyptus grandis</name>
    <name type="common">Flooded gum</name>
    <dbReference type="NCBI Taxonomy" id="71139"/>
    <lineage>
        <taxon>Eukaryota</taxon>
        <taxon>Viridiplantae</taxon>
        <taxon>Streptophyta</taxon>
        <taxon>Embryophyta</taxon>
        <taxon>Tracheophyta</taxon>
        <taxon>Spermatophyta</taxon>
        <taxon>Magnoliopsida</taxon>
        <taxon>eudicotyledons</taxon>
        <taxon>Gunneridae</taxon>
        <taxon>Pentapetalae</taxon>
        <taxon>rosids</taxon>
        <taxon>malvids</taxon>
        <taxon>Myrtales</taxon>
        <taxon>Myrtaceae</taxon>
        <taxon>Myrtoideae</taxon>
        <taxon>Eucalypteae</taxon>
        <taxon>Eucalyptus</taxon>
    </lineage>
</organism>
<dbReference type="GO" id="GO:0005634">
    <property type="term" value="C:nucleus"/>
    <property type="evidence" value="ECO:0000318"/>
    <property type="project" value="GO_Central"/>
</dbReference>
<sequence>MDGGWSFEQKTLISELIQGMEFAKELRGHLTSAPSTEARDVLMQGILSSYEKALLILQWGGPMPQSQPVVAVSGIPESPLSVNGSPRSDEFEKGIGDHQQNRDISKKRKLMPKWTDQVRISSENGLEGPHDDGYSWRKYGQKDILGATYPRSYYRCTYRNTQNCWATKQVQRSDEDPTVFEITYRGTHTCGNSGPSVPSPASSEKQEQKQINHQSNHHQHLQQQQSQEMLSKFRAGLRVDTNNLDNNEKAYHPFSFPSASVGLLQIEHCSSSTLTNVNSSLFGSFSSTFFSPSTPESCYFSMHQANDLGQAHNMQHLESDHNEIISTNTSSTNSPIMDLEFSLDQVGIDPNFPFDTSFFP</sequence>
<dbReference type="SMR" id="A0A059C203"/>
<dbReference type="GO" id="GO:0010193">
    <property type="term" value="P:response to ozone"/>
    <property type="evidence" value="ECO:0007669"/>
    <property type="project" value="UniProtKB-ARBA"/>
</dbReference>
<keyword evidence="3" id="KW-0238">DNA-binding</keyword>
<accession>A0A059C203</accession>
<evidence type="ECO:0000256" key="5">
    <source>
        <dbReference type="ARBA" id="ARBA00023242"/>
    </source>
</evidence>
<dbReference type="PROSITE" id="PS50811">
    <property type="entry name" value="WRKY"/>
    <property type="match status" value="1"/>
</dbReference>
<keyword evidence="4" id="KW-0804">Transcription</keyword>
<dbReference type="STRING" id="71139.A0A059C203"/>
<feature type="region of interest" description="Disordered" evidence="7">
    <location>
        <begin position="80"/>
        <end position="101"/>
    </location>
</feature>
<dbReference type="EMBL" id="KK198757">
    <property type="protein sequence ID" value="KCW72397.1"/>
    <property type="molecule type" value="Genomic_DNA"/>
</dbReference>
<comment type="subcellular location">
    <subcellularLocation>
        <location evidence="1">Nucleus</location>
    </subcellularLocation>
</comment>
<dbReference type="OMA" id="FRNTQGC"/>
<dbReference type="Gramene" id="KCW72397">
    <property type="protein sequence ID" value="KCW72397"/>
    <property type="gene ID" value="EUGRSUZ_E00850"/>
</dbReference>
<dbReference type="FunFam" id="2.20.25.80:FF:000009">
    <property type="entry name" value="WRKY transcription factor 53"/>
    <property type="match status" value="1"/>
</dbReference>
<dbReference type="InterPro" id="IPR003657">
    <property type="entry name" value="WRKY_dom"/>
</dbReference>
<dbReference type="SMART" id="SM00774">
    <property type="entry name" value="WRKY"/>
    <property type="match status" value="1"/>
</dbReference>